<keyword evidence="6" id="KW-1185">Reference proteome</keyword>
<keyword evidence="3" id="KW-1133">Transmembrane helix</keyword>
<evidence type="ECO:0000313" key="6">
    <source>
        <dbReference type="Proteomes" id="UP001519887"/>
    </source>
</evidence>
<dbReference type="EMBL" id="JAHZIK010000001">
    <property type="protein sequence ID" value="MBW7452438.1"/>
    <property type="molecule type" value="Genomic_DNA"/>
</dbReference>
<evidence type="ECO:0000256" key="2">
    <source>
        <dbReference type="SAM" id="MobiDB-lite"/>
    </source>
</evidence>
<feature type="domain" description="Phage tail tape measure protein" evidence="4">
    <location>
        <begin position="92"/>
        <end position="287"/>
    </location>
</feature>
<feature type="region of interest" description="Disordered" evidence="2">
    <location>
        <begin position="691"/>
        <end position="711"/>
    </location>
</feature>
<protein>
    <submittedName>
        <fullName evidence="5">Phage tail tape measure protein</fullName>
    </submittedName>
</protein>
<dbReference type="InterPro" id="IPR010090">
    <property type="entry name" value="Phage_tape_meas"/>
</dbReference>
<keyword evidence="3" id="KW-0472">Membrane</keyword>
<dbReference type="PANTHER" id="PTHR37813">
    <property type="entry name" value="FELS-2 PROPHAGE PROTEIN"/>
    <property type="match status" value="1"/>
</dbReference>
<feature type="transmembrane region" description="Helical" evidence="3">
    <location>
        <begin position="529"/>
        <end position="548"/>
    </location>
</feature>
<dbReference type="RefSeq" id="WP_210045129.1">
    <property type="nucleotide sequence ID" value="NZ_JBHLVU010000013.1"/>
</dbReference>
<accession>A0ABS7BUW4</accession>
<dbReference type="PANTHER" id="PTHR37813:SF1">
    <property type="entry name" value="FELS-2 PROPHAGE PROTEIN"/>
    <property type="match status" value="1"/>
</dbReference>
<sequence>MAGGVISNLMYAIGFKFNSSGVDEADSKVKILTKSVVGMGIAGGAALVGLGAAAISASSDFENAMSDVQMATGQTSEQMLETKEIARNLYNQSFGENWEDLGGSIAAVAKTTQLTGDALENATREAMLYAGLVDGDVAESIAGVKVAMDNFGVSSTEAFNLLTQGEQQGTNAQGDLLDSINEYSQAFASMGFDMEDTLAYLDNGMQAGARSTDLLGDAMNEFSILSIEAGGTAATSFQMLGLDSDKMMQTFAKGGPDAKQAFKDIVSMVSDVQDPVAQNTIGVGLFGTMFEELGVKAFSALDDVNTGFDKGKDSVSNLNNGFTTVGEGMEYFRRHIETGILQPIGDKLLPYLSLFATWMTTHQPQIEKVGDVIGSILGGAIDGVTNSFLWLHDQIDPLEDTFNSITDAIKDHKTEIEAASVVLAVVFGPALVKAGAEAVTAGAKISGSFVASIIKTGVEAGKTALVMTGKLVASVVSFAAEGWRTATAIGASTAAWIAQKAVMVTSTVLTWAATAAQWALNAAFWANPLTWIVVVVVALIAGIVLLIMNWDWVSEKAMEIWDIIKTAWSGMTDAISGALQKAWDKVQEIWGKVTGFFKGMNLFQIGADIINGLVNGISSKITAVTDKVKEIGNMITGKVKSVLGIHSPSRVMMEMGMYTGEGLALGIDDTQDRVGNASSGLATEIIQGQQTKALPDEDYTPESAPAGPARNSTHEITVKLDMSGVAAGVSSVSGADEKRIRQMMHEEFLKALRIMGLEAAPNG</sequence>
<name>A0ABS7BUW4_9BACL</name>
<keyword evidence="3" id="KW-0812">Transmembrane</keyword>
<proteinExistence type="predicted"/>
<evidence type="ECO:0000313" key="5">
    <source>
        <dbReference type="EMBL" id="MBW7452438.1"/>
    </source>
</evidence>
<reference evidence="5 6" key="1">
    <citation type="submission" date="2021-07" db="EMBL/GenBank/DDBJ databases">
        <title>Paenibacillus radiodurans sp. nov., isolated from the southeastern edge of Tengger Desert.</title>
        <authorList>
            <person name="Zhang G."/>
        </authorList>
    </citation>
    <scope>NUCLEOTIDE SEQUENCE [LARGE SCALE GENOMIC DNA]</scope>
    <source>
        <strain evidence="5 6">CCM 7311</strain>
    </source>
</reference>
<evidence type="ECO:0000256" key="1">
    <source>
        <dbReference type="ARBA" id="ARBA00022612"/>
    </source>
</evidence>
<evidence type="ECO:0000256" key="3">
    <source>
        <dbReference type="SAM" id="Phobius"/>
    </source>
</evidence>
<gene>
    <name evidence="5" type="ORF">K0U00_00090</name>
</gene>
<keyword evidence="1" id="KW-1188">Viral release from host cell</keyword>
<comment type="caution">
    <text evidence="5">The sequence shown here is derived from an EMBL/GenBank/DDBJ whole genome shotgun (WGS) entry which is preliminary data.</text>
</comment>
<organism evidence="5 6">
    <name type="scientific">Paenibacillus sepulcri</name>
    <dbReference type="NCBI Taxonomy" id="359917"/>
    <lineage>
        <taxon>Bacteria</taxon>
        <taxon>Bacillati</taxon>
        <taxon>Bacillota</taxon>
        <taxon>Bacilli</taxon>
        <taxon>Bacillales</taxon>
        <taxon>Paenibacillaceae</taxon>
        <taxon>Paenibacillus</taxon>
    </lineage>
</organism>
<dbReference type="Pfam" id="PF10145">
    <property type="entry name" value="PhageMin_Tail"/>
    <property type="match status" value="1"/>
</dbReference>
<dbReference type="Proteomes" id="UP001519887">
    <property type="component" value="Unassembled WGS sequence"/>
</dbReference>
<evidence type="ECO:0000259" key="4">
    <source>
        <dbReference type="Pfam" id="PF10145"/>
    </source>
</evidence>